<protein>
    <recommendedName>
        <fullName evidence="4">Prevent-host-death family protein</fullName>
    </recommendedName>
</protein>
<feature type="region of interest" description="Disordered" evidence="1">
    <location>
        <begin position="53"/>
        <end position="72"/>
    </location>
</feature>
<keyword evidence="3" id="KW-1185">Reference proteome</keyword>
<dbReference type="RefSeq" id="WP_149850649.1">
    <property type="nucleotide sequence ID" value="NZ_VUOB01000029.1"/>
</dbReference>
<organism evidence="2 3">
    <name type="scientific">Solihabitans fulvus</name>
    <dbReference type="NCBI Taxonomy" id="1892852"/>
    <lineage>
        <taxon>Bacteria</taxon>
        <taxon>Bacillati</taxon>
        <taxon>Actinomycetota</taxon>
        <taxon>Actinomycetes</taxon>
        <taxon>Pseudonocardiales</taxon>
        <taxon>Pseudonocardiaceae</taxon>
        <taxon>Solihabitans</taxon>
    </lineage>
</organism>
<dbReference type="OrthoDB" id="5195102at2"/>
<evidence type="ECO:0000313" key="2">
    <source>
        <dbReference type="EMBL" id="KAA2261246.1"/>
    </source>
</evidence>
<proteinExistence type="predicted"/>
<reference evidence="2 3" key="2">
    <citation type="submission" date="2019-09" db="EMBL/GenBank/DDBJ databases">
        <authorList>
            <person name="Jin C."/>
        </authorList>
    </citation>
    <scope>NUCLEOTIDE SEQUENCE [LARGE SCALE GENOMIC DNA]</scope>
    <source>
        <strain evidence="2 3">AN110305</strain>
    </source>
</reference>
<sequence>MTMRELGKLTADQVGRLDRAVPITNNGLPVAWLLPLTPGERRRAELIATGRLRPSHTQGLSGWTPLPPVEDGPTLSELLVEMRAQERA</sequence>
<evidence type="ECO:0000256" key="1">
    <source>
        <dbReference type="SAM" id="MobiDB-lite"/>
    </source>
</evidence>
<accession>A0A5B2XDE7</accession>
<gene>
    <name evidence="2" type="ORF">F0L68_17420</name>
</gene>
<comment type="caution">
    <text evidence="2">The sequence shown here is derived from an EMBL/GenBank/DDBJ whole genome shotgun (WGS) entry which is preliminary data.</text>
</comment>
<reference evidence="2 3" key="1">
    <citation type="submission" date="2019-09" db="EMBL/GenBank/DDBJ databases">
        <title>Goodfellowia gen. nov., a new genus of the Pseudonocardineae related to Actinoalloteichus, containing Goodfellowia coeruleoviolacea gen. nov., comb. nov. gen. nov., comb. nov.</title>
        <authorList>
            <person name="Labeda D."/>
        </authorList>
    </citation>
    <scope>NUCLEOTIDE SEQUENCE [LARGE SCALE GENOMIC DNA]</scope>
    <source>
        <strain evidence="2 3">AN110305</strain>
    </source>
</reference>
<name>A0A5B2XDE7_9PSEU</name>
<dbReference type="AlphaFoldDB" id="A0A5B2XDE7"/>
<dbReference type="EMBL" id="VUOB01000029">
    <property type="protein sequence ID" value="KAA2261246.1"/>
    <property type="molecule type" value="Genomic_DNA"/>
</dbReference>
<dbReference type="Proteomes" id="UP000323454">
    <property type="component" value="Unassembled WGS sequence"/>
</dbReference>
<evidence type="ECO:0008006" key="4">
    <source>
        <dbReference type="Google" id="ProtNLM"/>
    </source>
</evidence>
<evidence type="ECO:0000313" key="3">
    <source>
        <dbReference type="Proteomes" id="UP000323454"/>
    </source>
</evidence>